<evidence type="ECO:0000313" key="3">
    <source>
        <dbReference type="Proteomes" id="UP000295633"/>
    </source>
</evidence>
<name>A0A4R5YFN6_9MICO</name>
<proteinExistence type="predicted"/>
<feature type="region of interest" description="Disordered" evidence="1">
    <location>
        <begin position="59"/>
        <end position="78"/>
    </location>
</feature>
<reference evidence="2 3" key="1">
    <citation type="submission" date="2019-03" db="EMBL/GenBank/DDBJ databases">
        <title>Genome Sequencing and Assembly of Various Microbes Isolated from Partially Reclaimed Soil and Acid Mine Drainage (AMD) Site.</title>
        <authorList>
            <person name="Steinbock B."/>
            <person name="Bechtold R."/>
            <person name="Sevigny J.L."/>
            <person name="Thomas D."/>
            <person name="Cuthill L.R."/>
            <person name="Aveiro Johannsen E.J."/>
            <person name="Thomas K."/>
            <person name="Ghosh A."/>
        </authorList>
    </citation>
    <scope>NUCLEOTIDE SEQUENCE [LARGE SCALE GENOMIC DNA]</scope>
    <source>
        <strain evidence="2 3">F-B2</strain>
    </source>
</reference>
<accession>A0A4R5YFN6</accession>
<dbReference type="Proteomes" id="UP000295633">
    <property type="component" value="Unassembled WGS sequence"/>
</dbReference>
<dbReference type="EMBL" id="SMZX01000002">
    <property type="protein sequence ID" value="TDL43595.1"/>
    <property type="molecule type" value="Genomic_DNA"/>
</dbReference>
<protein>
    <submittedName>
        <fullName evidence="2">Uncharacterized protein</fullName>
    </submittedName>
</protein>
<evidence type="ECO:0000313" key="2">
    <source>
        <dbReference type="EMBL" id="TDL43595.1"/>
    </source>
</evidence>
<feature type="compositionally biased region" description="Acidic residues" evidence="1">
    <location>
        <begin position="64"/>
        <end position="78"/>
    </location>
</feature>
<dbReference type="RefSeq" id="WP_133399668.1">
    <property type="nucleotide sequence ID" value="NZ_SMZX01000002.1"/>
</dbReference>
<dbReference type="AlphaFoldDB" id="A0A4R5YFN6"/>
<gene>
    <name evidence="2" type="ORF">E2R54_10300</name>
</gene>
<organism evidence="2 3">
    <name type="scientific">Microbacterium oleivorans</name>
    <dbReference type="NCBI Taxonomy" id="273677"/>
    <lineage>
        <taxon>Bacteria</taxon>
        <taxon>Bacillati</taxon>
        <taxon>Actinomycetota</taxon>
        <taxon>Actinomycetes</taxon>
        <taxon>Micrococcales</taxon>
        <taxon>Microbacteriaceae</taxon>
        <taxon>Microbacterium</taxon>
    </lineage>
</organism>
<comment type="caution">
    <text evidence="2">The sequence shown here is derived from an EMBL/GenBank/DDBJ whole genome shotgun (WGS) entry which is preliminary data.</text>
</comment>
<sequence length="78" mass="8450">MTTFKAAVATFKKSAKSWLQDEDSPAVAALEAAAVQLDKEMSPALLSAYGLTYRNLLKRKPGDTTEDGDELDDLFPDA</sequence>
<evidence type="ECO:0000256" key="1">
    <source>
        <dbReference type="SAM" id="MobiDB-lite"/>
    </source>
</evidence>